<evidence type="ECO:0000313" key="2">
    <source>
        <dbReference type="Proteomes" id="UP000016608"/>
    </source>
</evidence>
<name>U2RHZ8_EUBRA</name>
<evidence type="ECO:0000313" key="1">
    <source>
        <dbReference type="EMBL" id="ERK50357.1"/>
    </source>
</evidence>
<dbReference type="Proteomes" id="UP000016608">
    <property type="component" value="Unassembled WGS sequence"/>
</dbReference>
<gene>
    <name evidence="1" type="ORF">HMPREF0373_00770</name>
</gene>
<dbReference type="AlphaFoldDB" id="U2RHZ8"/>
<reference evidence="1 2" key="1">
    <citation type="submission" date="2013-06" db="EMBL/GenBank/DDBJ databases">
        <authorList>
            <person name="Weinstock G."/>
            <person name="Sodergren E."/>
            <person name="Lobos E.A."/>
            <person name="Fulton L."/>
            <person name="Fulton R."/>
            <person name="Courtney L."/>
            <person name="Fronick C."/>
            <person name="O'Laughlin M."/>
            <person name="Godfrey J."/>
            <person name="Wilson R.M."/>
            <person name="Miner T."/>
            <person name="Farmer C."/>
            <person name="Delehaunty K."/>
            <person name="Cordes M."/>
            <person name="Minx P."/>
            <person name="Tomlinson C."/>
            <person name="Chen J."/>
            <person name="Wollam A."/>
            <person name="Pepin K.H."/>
            <person name="Bhonagiri V."/>
            <person name="Zhang X."/>
            <person name="Warren W."/>
            <person name="Mitreva M."/>
            <person name="Mardis E.R."/>
            <person name="Wilson R.K."/>
        </authorList>
    </citation>
    <scope>NUCLEOTIDE SEQUENCE [LARGE SCALE GENOMIC DNA]</scope>
    <source>
        <strain evidence="1 2">ATCC 29099</strain>
    </source>
</reference>
<sequence>MCLTQWRLVYTDCRRQKSSRQGAKPDLSGCIFDGVAVKSAFALLSTKVTKPAPYSALI</sequence>
<comment type="caution">
    <text evidence="1">The sequence shown here is derived from an EMBL/GenBank/DDBJ whole genome shotgun (WGS) entry which is preliminary data.</text>
</comment>
<proteinExistence type="predicted"/>
<dbReference type="EMBL" id="AWVJ01000053">
    <property type="protein sequence ID" value="ERK50357.1"/>
    <property type="molecule type" value="Genomic_DNA"/>
</dbReference>
<dbReference type="HOGENOM" id="CLU_2972703_0_0_9"/>
<organism evidence="1 2">
    <name type="scientific">Eubacterium ramulus ATCC 29099</name>
    <dbReference type="NCBI Taxonomy" id="1256908"/>
    <lineage>
        <taxon>Bacteria</taxon>
        <taxon>Bacillati</taxon>
        <taxon>Bacillota</taxon>
        <taxon>Clostridia</taxon>
        <taxon>Eubacteriales</taxon>
        <taxon>Eubacteriaceae</taxon>
        <taxon>Eubacterium</taxon>
    </lineage>
</organism>
<accession>U2RHZ8</accession>
<keyword evidence="2" id="KW-1185">Reference proteome</keyword>
<protein>
    <submittedName>
        <fullName evidence="1">Uncharacterized protein</fullName>
    </submittedName>
</protein>